<organism evidence="8 9">
    <name type="scientific">Spizellomyces punctatus (strain DAOM BR117)</name>
    <dbReference type="NCBI Taxonomy" id="645134"/>
    <lineage>
        <taxon>Eukaryota</taxon>
        <taxon>Fungi</taxon>
        <taxon>Fungi incertae sedis</taxon>
        <taxon>Chytridiomycota</taxon>
        <taxon>Chytridiomycota incertae sedis</taxon>
        <taxon>Chytridiomycetes</taxon>
        <taxon>Spizellomycetales</taxon>
        <taxon>Spizellomycetaceae</taxon>
        <taxon>Spizellomyces</taxon>
    </lineage>
</organism>
<dbReference type="Pfam" id="PF10537">
    <property type="entry name" value="WAC_Acf1_DNA_bd"/>
    <property type="match status" value="1"/>
</dbReference>
<keyword evidence="9" id="KW-1185">Reference proteome</keyword>
<dbReference type="RefSeq" id="XP_016610924.1">
    <property type="nucleotide sequence ID" value="XM_016750272.1"/>
</dbReference>
<feature type="compositionally biased region" description="Polar residues" evidence="5">
    <location>
        <begin position="581"/>
        <end position="593"/>
    </location>
</feature>
<proteinExistence type="predicted"/>
<dbReference type="eggNOG" id="KOG1245">
    <property type="taxonomic scope" value="Eukaryota"/>
</dbReference>
<reference evidence="8 9" key="1">
    <citation type="submission" date="2009-08" db="EMBL/GenBank/DDBJ databases">
        <title>The Genome Sequence of Spizellomyces punctatus strain DAOM BR117.</title>
        <authorList>
            <consortium name="The Broad Institute Genome Sequencing Platform"/>
            <person name="Russ C."/>
            <person name="Cuomo C."/>
            <person name="Shea T."/>
            <person name="Young S.K."/>
            <person name="Zeng Q."/>
            <person name="Koehrsen M."/>
            <person name="Haas B."/>
            <person name="Borodovsky M."/>
            <person name="Guigo R."/>
            <person name="Alvarado L."/>
            <person name="Berlin A."/>
            <person name="Bochicchio J."/>
            <person name="Borenstein D."/>
            <person name="Chapman S."/>
            <person name="Chen Z."/>
            <person name="Engels R."/>
            <person name="Freedman E."/>
            <person name="Gellesch M."/>
            <person name="Goldberg J."/>
            <person name="Griggs A."/>
            <person name="Gujja S."/>
            <person name="Heiman D."/>
            <person name="Hepburn T."/>
            <person name="Howarth C."/>
            <person name="Jen D."/>
            <person name="Larson L."/>
            <person name="Lewis B."/>
            <person name="Mehta T."/>
            <person name="Park D."/>
            <person name="Pearson M."/>
            <person name="Roberts A."/>
            <person name="Saif S."/>
            <person name="Shenoy N."/>
            <person name="Sisk P."/>
            <person name="Stolte C."/>
            <person name="Sykes S."/>
            <person name="Thomson T."/>
            <person name="Walk T."/>
            <person name="White J."/>
            <person name="Yandava C."/>
            <person name="Burger G."/>
            <person name="Gray M.W."/>
            <person name="Holland P.W.H."/>
            <person name="King N."/>
            <person name="Lang F.B.F."/>
            <person name="Roger A.J."/>
            <person name="Ruiz-Trillo I."/>
            <person name="Lander E."/>
            <person name="Nusbaum C."/>
        </authorList>
    </citation>
    <scope>NUCLEOTIDE SEQUENCE [LARGE SCALE GENOMIC DNA]</scope>
    <source>
        <strain evidence="8 9">DAOM BR117</strain>
    </source>
</reference>
<comment type="subcellular location">
    <subcellularLocation>
        <location evidence="1 4">Nucleus</location>
    </subcellularLocation>
</comment>
<keyword evidence="3 4" id="KW-0539">Nucleus</keyword>
<feature type="region of interest" description="Disordered" evidence="5">
    <location>
        <begin position="262"/>
        <end position="332"/>
    </location>
</feature>
<dbReference type="Proteomes" id="UP000053201">
    <property type="component" value="Unassembled WGS sequence"/>
</dbReference>
<evidence type="ECO:0000256" key="3">
    <source>
        <dbReference type="ARBA" id="ARBA00023242"/>
    </source>
</evidence>
<dbReference type="PANTHER" id="PTHR32075:SF6">
    <property type="entry name" value="ISWI CHROMATIN-REMODELING COMPLEX SUBUNIT YPL216W-RELATED"/>
    <property type="match status" value="1"/>
</dbReference>
<dbReference type="Pfam" id="PF15612">
    <property type="entry name" value="WHIM1"/>
    <property type="match status" value="1"/>
</dbReference>
<feature type="region of interest" description="Disordered" evidence="5">
    <location>
        <begin position="768"/>
        <end position="843"/>
    </location>
</feature>
<dbReference type="Pfam" id="PF15613">
    <property type="entry name" value="WSD"/>
    <property type="match status" value="1"/>
</dbReference>
<dbReference type="OMA" id="FVEVHCA"/>
<dbReference type="OrthoDB" id="332390at2759"/>
<protein>
    <recommendedName>
        <fullName evidence="10">WAC domain-containing protein</fullName>
    </recommendedName>
</protein>
<dbReference type="InterPro" id="IPR018501">
    <property type="entry name" value="DDT_dom"/>
</dbReference>
<evidence type="ECO:0008006" key="10">
    <source>
        <dbReference type="Google" id="ProtNLM"/>
    </source>
</evidence>
<dbReference type="PROSITE" id="PS51136">
    <property type="entry name" value="WAC"/>
    <property type="match status" value="1"/>
</dbReference>
<gene>
    <name evidence="8" type="ORF">SPPG_01966</name>
</gene>
<feature type="compositionally biased region" description="Basic residues" evidence="5">
    <location>
        <begin position="307"/>
        <end position="316"/>
    </location>
</feature>
<sequence length="1051" mass="120338">MPLHKRKPVEILPLPTLPEGDGEEVWQVRTTGEIFQNYEDYVARYNFLRKKQFACAKTGRSNLTYEDALISEQEATRRVEENFPEVWRRPAMEIIHYSMEKLNSLVDHLYDFFKDRIFVGEYIYIDVEGTLALAKVLEEIRNVRDGNGFVYTNGANDKGVDVEGNDKSGYRYRVNLVDDQYELLSMEDMDGDLAVEYELPASQLKRDRQILSKQNFKKFIRDVATKDMWVGAPWTVRSEFLKRYSVPDTPPPAVRELLDERHRKLTGDTKPVHKKKAADNGGTDKGSPRKGKQRANDDSELDDDLKKKGRSRKSSTSKRGETPPKSKAKPLRFPMEDLELLKLAPRPKSLGIPDRPEPSRDFGEIPEHLTTALMEVWTFLAVYGKPLQLYPFTLDEFIKSLSHQAAHPRAVLIHEAFGSLLAVACQEWSNKLDASATHVIPIPDFASIDPTKATPGELFLLDKREAVEQYKAVYQALTDDEKAALDQWWKWEPGRWSTGYESQKVNAYGSGKQGPGAGRLKAWEIVLAGVVRDWLQLERFPRKWAIVSHLLGGLRQQEDQVDVTDEQDDIAMEEEDIDINGSATPERNVTPMETDNDEEDVPRPFGLRKRRRKDDEDDDFVFDKKEEQGSTRSKRRARQPVDTIPANGSRSKTRAAAKAKADAALAFDRLCQSTESGFLSLSCNDRLELLSFLVRDCVGQSSLIRGYVDECIEKSFELKKEKREIAKERKDLLIMRAEFESRDRGDSPLNDGENGVVASALIGASEGQEVIDDAGNSSSNSSDEESPRASRSRHTSRVQKLREEQARREEEDRRRRQEYEQMRRHSRARQKEQRARAEERKKIEEQERVLARRELTVDYQLRVLTAASRLKPLGRDRYWNRYWWFDPSLGSSFETDANNAKSKTRARGGQAQSGQLDWVSGRLFVEDVGLEPRTILQDDEQDVVKQGLTHGVWGFYSEPHQIEQLLTWLDPRGVRELSLKTTVERLAEHITAGMQRRNEDITAAIARQEVMSSRRPTRSTRTSVGGTDNDGADGEGLIWESYLDYTNRWAK</sequence>
<dbReference type="GO" id="GO:0000785">
    <property type="term" value="C:chromatin"/>
    <property type="evidence" value="ECO:0007669"/>
    <property type="project" value="UniProtKB-ARBA"/>
</dbReference>
<dbReference type="VEuPathDB" id="FungiDB:SPPG_01966"/>
<dbReference type="GeneID" id="27685593"/>
<evidence type="ECO:0000313" key="8">
    <source>
        <dbReference type="EMBL" id="KND02885.1"/>
    </source>
</evidence>
<dbReference type="GO" id="GO:0005634">
    <property type="term" value="C:nucleus"/>
    <property type="evidence" value="ECO:0007669"/>
    <property type="project" value="UniProtKB-SubCell"/>
</dbReference>
<evidence type="ECO:0000259" key="6">
    <source>
        <dbReference type="PROSITE" id="PS50827"/>
    </source>
</evidence>
<feature type="domain" description="WAC" evidence="7">
    <location>
        <begin position="23"/>
        <end position="130"/>
    </location>
</feature>
<dbReference type="AlphaFoldDB" id="A0A0L0HPJ0"/>
<feature type="region of interest" description="Disordered" evidence="5">
    <location>
        <begin position="1009"/>
        <end position="1032"/>
    </location>
</feature>
<evidence type="ECO:0000256" key="1">
    <source>
        <dbReference type="ARBA" id="ARBA00004123"/>
    </source>
</evidence>
<feature type="compositionally biased region" description="Basic residues" evidence="5">
    <location>
        <begin position="790"/>
        <end position="799"/>
    </location>
</feature>
<dbReference type="InterPro" id="IPR028942">
    <property type="entry name" value="WHIM1_dom"/>
</dbReference>
<dbReference type="Pfam" id="PF02791">
    <property type="entry name" value="DDT"/>
    <property type="match status" value="1"/>
</dbReference>
<feature type="compositionally biased region" description="Basic and acidic residues" evidence="5">
    <location>
        <begin position="262"/>
        <end position="271"/>
    </location>
</feature>
<dbReference type="InParanoid" id="A0A0L0HPJ0"/>
<dbReference type="InterPro" id="IPR028941">
    <property type="entry name" value="WHIM2_dom"/>
</dbReference>
<evidence type="ECO:0000256" key="4">
    <source>
        <dbReference type="PROSITE-ProRule" id="PRU00475"/>
    </source>
</evidence>
<evidence type="ECO:0000256" key="5">
    <source>
        <dbReference type="SAM" id="MobiDB-lite"/>
    </source>
</evidence>
<dbReference type="GO" id="GO:0000781">
    <property type="term" value="C:chromosome, telomeric region"/>
    <property type="evidence" value="ECO:0007669"/>
    <property type="project" value="GOC"/>
</dbReference>
<keyword evidence="2" id="KW-0175">Coiled coil</keyword>
<accession>A0A0L0HPJ0</accession>
<name>A0A0L0HPJ0_SPIPD</name>
<dbReference type="STRING" id="645134.A0A0L0HPJ0"/>
<feature type="domain" description="DDT" evidence="6">
    <location>
        <begin position="367"/>
        <end position="430"/>
    </location>
</feature>
<dbReference type="InterPro" id="IPR013136">
    <property type="entry name" value="WSTF_Acf1_Cbp146"/>
</dbReference>
<feature type="region of interest" description="Disordered" evidence="5">
    <location>
        <begin position="572"/>
        <end position="654"/>
    </location>
</feature>
<feature type="compositionally biased region" description="Basic and acidic residues" evidence="5">
    <location>
        <begin position="800"/>
        <end position="843"/>
    </location>
</feature>
<dbReference type="PROSITE" id="PS50827">
    <property type="entry name" value="DDT"/>
    <property type="match status" value="1"/>
</dbReference>
<dbReference type="GO" id="GO:0031509">
    <property type="term" value="P:subtelomeric heterochromatin formation"/>
    <property type="evidence" value="ECO:0007669"/>
    <property type="project" value="TreeGrafter"/>
</dbReference>
<dbReference type="PANTHER" id="PTHR32075">
    <property type="entry name" value="ISWI CHROMATIN-REMODELING COMPLEX SUBUNIT YPL216W-RELATED"/>
    <property type="match status" value="1"/>
</dbReference>
<feature type="region of interest" description="Disordered" evidence="5">
    <location>
        <begin position="894"/>
        <end position="913"/>
    </location>
</feature>
<evidence type="ECO:0000256" key="2">
    <source>
        <dbReference type="ARBA" id="ARBA00023054"/>
    </source>
</evidence>
<evidence type="ECO:0000259" key="7">
    <source>
        <dbReference type="PROSITE" id="PS51136"/>
    </source>
</evidence>
<evidence type="ECO:0000313" key="9">
    <source>
        <dbReference type="Proteomes" id="UP000053201"/>
    </source>
</evidence>
<dbReference type="EMBL" id="KQ257452">
    <property type="protein sequence ID" value="KND02885.1"/>
    <property type="molecule type" value="Genomic_DNA"/>
</dbReference>